<keyword evidence="2" id="KW-1185">Reference proteome</keyword>
<gene>
    <name evidence="1" type="ORF">LITE_LOCUS4408</name>
</gene>
<dbReference type="Proteomes" id="UP001154282">
    <property type="component" value="Unassembled WGS sequence"/>
</dbReference>
<comment type="caution">
    <text evidence="1">The sequence shown here is derived from an EMBL/GenBank/DDBJ whole genome shotgun (WGS) entry which is preliminary data.</text>
</comment>
<dbReference type="Gene3D" id="3.40.50.300">
    <property type="entry name" value="P-loop containing nucleotide triphosphate hydrolases"/>
    <property type="match status" value="1"/>
</dbReference>
<sequence length="78" mass="8796">MSGIGKTAIAKAVYKIQSVLLFRECLKHCQRMTGIIALQNKVISSILRDDSLVKDAYQGVKIIQDRVCKYKVLILLDE</sequence>
<proteinExistence type="predicted"/>
<evidence type="ECO:0000313" key="2">
    <source>
        <dbReference type="Proteomes" id="UP001154282"/>
    </source>
</evidence>
<dbReference type="EMBL" id="CAMGYJ010000002">
    <property type="protein sequence ID" value="CAI0384483.1"/>
    <property type="molecule type" value="Genomic_DNA"/>
</dbReference>
<dbReference type="AlphaFoldDB" id="A0AAV0HHZ9"/>
<dbReference type="SUPFAM" id="SSF52540">
    <property type="entry name" value="P-loop containing nucleoside triphosphate hydrolases"/>
    <property type="match status" value="1"/>
</dbReference>
<dbReference type="InterPro" id="IPR027417">
    <property type="entry name" value="P-loop_NTPase"/>
</dbReference>
<evidence type="ECO:0000313" key="1">
    <source>
        <dbReference type="EMBL" id="CAI0384483.1"/>
    </source>
</evidence>
<protein>
    <submittedName>
        <fullName evidence="1">Uncharacterized protein</fullName>
    </submittedName>
</protein>
<name>A0AAV0HHZ9_9ROSI</name>
<accession>A0AAV0HHZ9</accession>
<organism evidence="1 2">
    <name type="scientific">Linum tenue</name>
    <dbReference type="NCBI Taxonomy" id="586396"/>
    <lineage>
        <taxon>Eukaryota</taxon>
        <taxon>Viridiplantae</taxon>
        <taxon>Streptophyta</taxon>
        <taxon>Embryophyta</taxon>
        <taxon>Tracheophyta</taxon>
        <taxon>Spermatophyta</taxon>
        <taxon>Magnoliopsida</taxon>
        <taxon>eudicotyledons</taxon>
        <taxon>Gunneridae</taxon>
        <taxon>Pentapetalae</taxon>
        <taxon>rosids</taxon>
        <taxon>fabids</taxon>
        <taxon>Malpighiales</taxon>
        <taxon>Linaceae</taxon>
        <taxon>Linum</taxon>
    </lineage>
</organism>
<reference evidence="1" key="1">
    <citation type="submission" date="2022-08" db="EMBL/GenBank/DDBJ databases">
        <authorList>
            <person name="Gutierrez-Valencia J."/>
        </authorList>
    </citation>
    <scope>NUCLEOTIDE SEQUENCE</scope>
</reference>